<dbReference type="InterPro" id="IPR036250">
    <property type="entry name" value="AcylCo_DH-like_C"/>
</dbReference>
<evidence type="ECO:0000313" key="5">
    <source>
        <dbReference type="EMBL" id="AWI29559.1"/>
    </source>
</evidence>
<dbReference type="AlphaFoldDB" id="A0A2S1ST24"/>
<sequence length="268" mass="28188">MTTTLTKEADAFAVTLRQVIADHPVPDVWRPGSPSDDRTPALDAALASVGWAELLEDPDASAFIGPAAVELGRGLAPLSEVDRLLGGSPLHQGLARYPGERVIARTPEGPREHRVLGAQPVPYGDCLAVHAVQTEPTGAAVHPDAESAWLRAQTGYLAGLASGALDLAVDHVKQRAAFGTTLSGLEGVQFRLADAATAVEGLRRLVTREDCGPAALAHAGQAAETVVAQCHQVVGAIGFTLEFPLHRYSRRARVLAAWNDAWLEGALT</sequence>
<keyword evidence="2" id="KW-0274">FAD</keyword>
<dbReference type="Proteomes" id="UP000244900">
    <property type="component" value="Chromosome"/>
</dbReference>
<dbReference type="KEGG" id="stir:DDW44_12775"/>
<evidence type="ECO:0000256" key="1">
    <source>
        <dbReference type="ARBA" id="ARBA00022630"/>
    </source>
</evidence>
<organism evidence="5 6">
    <name type="scientific">Streptomyces tirandamycinicus</name>
    <dbReference type="NCBI Taxonomy" id="2174846"/>
    <lineage>
        <taxon>Bacteria</taxon>
        <taxon>Bacillati</taxon>
        <taxon>Actinomycetota</taxon>
        <taxon>Actinomycetes</taxon>
        <taxon>Kitasatosporales</taxon>
        <taxon>Streptomycetaceae</taxon>
        <taxon>Streptomyces</taxon>
    </lineage>
</organism>
<dbReference type="InterPro" id="IPR009075">
    <property type="entry name" value="AcylCo_DH/oxidase_C"/>
</dbReference>
<keyword evidence="6" id="KW-1185">Reference proteome</keyword>
<evidence type="ECO:0000256" key="2">
    <source>
        <dbReference type="ARBA" id="ARBA00022827"/>
    </source>
</evidence>
<gene>
    <name evidence="5" type="ORF">DDW44_12775</name>
</gene>
<keyword evidence="3" id="KW-0560">Oxidoreductase</keyword>
<dbReference type="RefSeq" id="WP_108906492.1">
    <property type="nucleotide sequence ID" value="NZ_CP029188.1"/>
</dbReference>
<dbReference type="PANTHER" id="PTHR43884:SF20">
    <property type="entry name" value="ACYL-COA DEHYDROGENASE FADE28"/>
    <property type="match status" value="1"/>
</dbReference>
<protein>
    <recommendedName>
        <fullName evidence="4">Acyl-CoA dehydrogenase/oxidase C-terminal domain-containing protein</fullName>
    </recommendedName>
</protein>
<dbReference type="GO" id="GO:0003995">
    <property type="term" value="F:acyl-CoA dehydrogenase activity"/>
    <property type="evidence" value="ECO:0007669"/>
    <property type="project" value="TreeGrafter"/>
</dbReference>
<name>A0A2S1ST24_9ACTN</name>
<evidence type="ECO:0000256" key="3">
    <source>
        <dbReference type="ARBA" id="ARBA00023002"/>
    </source>
</evidence>
<accession>A0A2S1ST24</accession>
<reference evidence="5 6" key="1">
    <citation type="submission" date="2018-05" db="EMBL/GenBank/DDBJ databases">
        <title>Complete genome sequence of sponge-derived Streptomyces sp. HNM0039.</title>
        <authorList>
            <person name="Huang X."/>
            <person name="Zhou S."/>
        </authorList>
    </citation>
    <scope>NUCLEOTIDE SEQUENCE [LARGE SCALE GENOMIC DNA]</scope>
    <source>
        <strain evidence="5 6">HNM0039</strain>
    </source>
</reference>
<dbReference type="Gene3D" id="1.20.140.10">
    <property type="entry name" value="Butyryl-CoA Dehydrogenase, subunit A, domain 3"/>
    <property type="match status" value="1"/>
</dbReference>
<evidence type="ECO:0000259" key="4">
    <source>
        <dbReference type="Pfam" id="PF00441"/>
    </source>
</evidence>
<keyword evidence="1" id="KW-0285">Flavoprotein</keyword>
<feature type="domain" description="Acyl-CoA dehydrogenase/oxidase C-terminal" evidence="4">
    <location>
        <begin position="154"/>
        <end position="207"/>
    </location>
</feature>
<dbReference type="OrthoDB" id="8677713at2"/>
<proteinExistence type="predicted"/>
<dbReference type="PANTHER" id="PTHR43884">
    <property type="entry name" value="ACYL-COA DEHYDROGENASE"/>
    <property type="match status" value="1"/>
</dbReference>
<dbReference type="SUPFAM" id="SSF47203">
    <property type="entry name" value="Acyl-CoA dehydrogenase C-terminal domain-like"/>
    <property type="match status" value="1"/>
</dbReference>
<dbReference type="Pfam" id="PF00441">
    <property type="entry name" value="Acyl-CoA_dh_1"/>
    <property type="match status" value="1"/>
</dbReference>
<dbReference type="EMBL" id="CP029188">
    <property type="protein sequence ID" value="AWI29559.1"/>
    <property type="molecule type" value="Genomic_DNA"/>
</dbReference>
<evidence type="ECO:0000313" key="6">
    <source>
        <dbReference type="Proteomes" id="UP000244900"/>
    </source>
</evidence>